<sequence length="345" mass="40214">MALSNVKSSVRSFNFGLIQVIKTMNLSVTKGTMFMMATFLVLTLVRFLLFRYLHIFQSQRPTHKMSSYHKDLYGYGRTENTILNLNDQGIANSRTTQNKSIQLNIFHSSTESSKGWKHTNINDKLITNVRQKNKNKSDKNNIKNLTQTTDEHMTVNDGNVKKRDTAAKTSQIAEQLALRTILNSEQMWWKRFGRLVTYFNSNSKRWYESRQTYIHSQNFSTIPCYAKTKIFIDFEKSIANIEKALVNVNSKYGPIIFLYADSGRLEELLNGWLLAKFIAKMELHNLIVATDDIKLCPILSKLSINIIAINANTTKFQKNQKYEIWTYRLILWRLLDLLWLRCIQL</sequence>
<keyword evidence="2" id="KW-1185">Reference proteome</keyword>
<evidence type="ECO:0000313" key="1">
    <source>
        <dbReference type="EMBL" id="CAH1787925.1"/>
    </source>
</evidence>
<proteinExistence type="predicted"/>
<gene>
    <name evidence="1" type="ORF">OFUS_LOCUS13545</name>
</gene>
<protein>
    <submittedName>
        <fullName evidence="1">Uncharacterized protein</fullName>
    </submittedName>
</protein>
<dbReference type="EMBL" id="CAIIXF020000006">
    <property type="protein sequence ID" value="CAH1787925.1"/>
    <property type="molecule type" value="Genomic_DNA"/>
</dbReference>
<reference evidence="1" key="1">
    <citation type="submission" date="2022-03" db="EMBL/GenBank/DDBJ databases">
        <authorList>
            <person name="Martin C."/>
        </authorList>
    </citation>
    <scope>NUCLEOTIDE SEQUENCE</scope>
</reference>
<comment type="caution">
    <text evidence="1">The sequence shown here is derived from an EMBL/GenBank/DDBJ whole genome shotgun (WGS) entry which is preliminary data.</text>
</comment>
<organism evidence="1 2">
    <name type="scientific">Owenia fusiformis</name>
    <name type="common">Polychaete worm</name>
    <dbReference type="NCBI Taxonomy" id="6347"/>
    <lineage>
        <taxon>Eukaryota</taxon>
        <taxon>Metazoa</taxon>
        <taxon>Spiralia</taxon>
        <taxon>Lophotrochozoa</taxon>
        <taxon>Annelida</taxon>
        <taxon>Polychaeta</taxon>
        <taxon>Sedentaria</taxon>
        <taxon>Canalipalpata</taxon>
        <taxon>Sabellida</taxon>
        <taxon>Oweniida</taxon>
        <taxon>Oweniidae</taxon>
        <taxon>Owenia</taxon>
    </lineage>
</organism>
<dbReference type="AlphaFoldDB" id="A0A8J1UZ67"/>
<accession>A0A8J1UZ67</accession>
<name>A0A8J1UZ67_OWEFU</name>
<evidence type="ECO:0000313" key="2">
    <source>
        <dbReference type="Proteomes" id="UP000749559"/>
    </source>
</evidence>
<dbReference type="Proteomes" id="UP000749559">
    <property type="component" value="Unassembled WGS sequence"/>
</dbReference>